<evidence type="ECO:0000256" key="12">
    <source>
        <dbReference type="ARBA" id="ARBA00022960"/>
    </source>
</evidence>
<protein>
    <recommendedName>
        <fullName evidence="6 19">UDP-N-acetylenolpyruvoylglucosamine reductase</fullName>
        <ecNumber evidence="5 19">1.3.1.98</ecNumber>
    </recommendedName>
    <alternativeName>
        <fullName evidence="17 19">UDP-N-acetylmuramate dehydrogenase</fullName>
    </alternativeName>
</protein>
<keyword evidence="11 19" id="KW-0521">NADP</keyword>
<dbReference type="EMBL" id="CP074694">
    <property type="protein sequence ID" value="QVL34771.1"/>
    <property type="molecule type" value="Genomic_DNA"/>
</dbReference>
<comment type="pathway">
    <text evidence="4 19">Cell wall biogenesis; peptidoglycan biosynthesis.</text>
</comment>
<gene>
    <name evidence="19" type="primary">murB</name>
    <name evidence="21" type="ORF">KIH39_12935</name>
</gene>
<evidence type="ECO:0000256" key="7">
    <source>
        <dbReference type="ARBA" id="ARBA00022490"/>
    </source>
</evidence>
<dbReference type="EC" id="1.3.1.98" evidence="5 19"/>
<dbReference type="Pfam" id="PF01565">
    <property type="entry name" value="FAD_binding_4"/>
    <property type="match status" value="1"/>
</dbReference>
<evidence type="ECO:0000256" key="5">
    <source>
        <dbReference type="ARBA" id="ARBA00012518"/>
    </source>
</evidence>
<dbReference type="GO" id="GO:0051301">
    <property type="term" value="P:cell division"/>
    <property type="evidence" value="ECO:0007669"/>
    <property type="project" value="UniProtKB-KW"/>
</dbReference>
<evidence type="ECO:0000256" key="18">
    <source>
        <dbReference type="ARBA" id="ARBA00048914"/>
    </source>
</evidence>
<dbReference type="UniPathway" id="UPA00219"/>
<evidence type="ECO:0000256" key="19">
    <source>
        <dbReference type="HAMAP-Rule" id="MF_00037"/>
    </source>
</evidence>
<sequence length="294" mass="32936">MTNELPAAFQKITERNAPLAKYTYLKIGGPAQYLVSPNTLEELSGIVKWSFDSNLPLRVLGDGTNLVVREQSVPGIVLRLRSPAFSGIEIQGKRVKVGGGATLMELIKATAVCNLAGFETLVGITATIGGALRYNAGDRQGEIADCFRVAHVIDEQGKPQSRDRCDLRFGDHRSDLEDPVIHTVEFELENDKVEHLVKRMRRAWIYRKETMPYPHQIALRMFRTPRGHQMNELLSPSSVQRLKSGSAYVSERNSNYLIANPGTKAEDILHLVESIQTRVREHTGVVLEKEFSVW</sequence>
<comment type="function">
    <text evidence="2 19">Cell wall formation.</text>
</comment>
<dbReference type="RefSeq" id="WP_213500106.1">
    <property type="nucleotide sequence ID" value="NZ_CP074694.1"/>
</dbReference>
<dbReference type="PANTHER" id="PTHR21071:SF4">
    <property type="entry name" value="UDP-N-ACETYLENOLPYRUVOYLGLUCOSAMINE REDUCTASE"/>
    <property type="match status" value="1"/>
</dbReference>
<evidence type="ECO:0000256" key="13">
    <source>
        <dbReference type="ARBA" id="ARBA00022984"/>
    </source>
</evidence>
<comment type="catalytic activity">
    <reaction evidence="18 19">
        <text>UDP-N-acetyl-alpha-D-muramate + NADP(+) = UDP-N-acetyl-3-O-(1-carboxyvinyl)-alpha-D-glucosamine + NADPH + H(+)</text>
        <dbReference type="Rhea" id="RHEA:12248"/>
        <dbReference type="ChEBI" id="CHEBI:15378"/>
        <dbReference type="ChEBI" id="CHEBI:57783"/>
        <dbReference type="ChEBI" id="CHEBI:58349"/>
        <dbReference type="ChEBI" id="CHEBI:68483"/>
        <dbReference type="ChEBI" id="CHEBI:70757"/>
        <dbReference type="EC" id="1.3.1.98"/>
    </reaction>
</comment>
<dbReference type="InterPro" id="IPR036318">
    <property type="entry name" value="FAD-bd_PCMH-like_sf"/>
</dbReference>
<evidence type="ECO:0000259" key="20">
    <source>
        <dbReference type="PROSITE" id="PS51387"/>
    </source>
</evidence>
<evidence type="ECO:0000256" key="1">
    <source>
        <dbReference type="ARBA" id="ARBA00001974"/>
    </source>
</evidence>
<keyword evidence="15 19" id="KW-0131">Cell cycle</keyword>
<dbReference type="GO" id="GO:0008360">
    <property type="term" value="P:regulation of cell shape"/>
    <property type="evidence" value="ECO:0007669"/>
    <property type="project" value="UniProtKB-KW"/>
</dbReference>
<dbReference type="PROSITE" id="PS51387">
    <property type="entry name" value="FAD_PCMH"/>
    <property type="match status" value="1"/>
</dbReference>
<dbReference type="InterPro" id="IPR016166">
    <property type="entry name" value="FAD-bd_PCMH"/>
</dbReference>
<dbReference type="InterPro" id="IPR011601">
    <property type="entry name" value="MurB_C"/>
</dbReference>
<keyword evidence="10 19" id="KW-0274">FAD</keyword>
<evidence type="ECO:0000256" key="6">
    <source>
        <dbReference type="ARBA" id="ARBA00015188"/>
    </source>
</evidence>
<comment type="subcellular location">
    <subcellularLocation>
        <location evidence="3 19">Cytoplasm</location>
    </subcellularLocation>
</comment>
<dbReference type="InterPro" id="IPR036635">
    <property type="entry name" value="MurB_C_sf"/>
</dbReference>
<dbReference type="SUPFAM" id="SSF56194">
    <property type="entry name" value="Uridine diphospho-N-Acetylenolpyruvylglucosamine reductase, MurB, C-terminal domain"/>
    <property type="match status" value="1"/>
</dbReference>
<evidence type="ECO:0000256" key="3">
    <source>
        <dbReference type="ARBA" id="ARBA00004496"/>
    </source>
</evidence>
<dbReference type="Gene3D" id="3.30.465.10">
    <property type="match status" value="1"/>
</dbReference>
<dbReference type="GO" id="GO:0071949">
    <property type="term" value="F:FAD binding"/>
    <property type="evidence" value="ECO:0007669"/>
    <property type="project" value="InterPro"/>
</dbReference>
<feature type="domain" description="FAD-binding PCMH-type" evidence="20">
    <location>
        <begin position="26"/>
        <end position="191"/>
    </location>
</feature>
<evidence type="ECO:0000256" key="17">
    <source>
        <dbReference type="ARBA" id="ARBA00031026"/>
    </source>
</evidence>
<dbReference type="InterPro" id="IPR016169">
    <property type="entry name" value="FAD-bd_PCMH_sub2"/>
</dbReference>
<evidence type="ECO:0000256" key="14">
    <source>
        <dbReference type="ARBA" id="ARBA00023002"/>
    </source>
</evidence>
<evidence type="ECO:0000256" key="15">
    <source>
        <dbReference type="ARBA" id="ARBA00023306"/>
    </source>
</evidence>
<dbReference type="Pfam" id="PF02873">
    <property type="entry name" value="MurB_C"/>
    <property type="match status" value="1"/>
</dbReference>
<evidence type="ECO:0000256" key="10">
    <source>
        <dbReference type="ARBA" id="ARBA00022827"/>
    </source>
</evidence>
<dbReference type="InterPro" id="IPR006094">
    <property type="entry name" value="Oxid_FAD_bind_N"/>
</dbReference>
<evidence type="ECO:0000256" key="8">
    <source>
        <dbReference type="ARBA" id="ARBA00022618"/>
    </source>
</evidence>
<dbReference type="GO" id="GO:0005829">
    <property type="term" value="C:cytosol"/>
    <property type="evidence" value="ECO:0007669"/>
    <property type="project" value="TreeGrafter"/>
</dbReference>
<dbReference type="PANTHER" id="PTHR21071">
    <property type="entry name" value="UDP-N-ACETYLENOLPYRUVOYLGLUCOSAMINE REDUCTASE"/>
    <property type="match status" value="1"/>
</dbReference>
<dbReference type="Gene3D" id="3.90.78.10">
    <property type="entry name" value="UDP-N-acetylenolpyruvoylglucosamine reductase, C-terminal domain"/>
    <property type="match status" value="1"/>
</dbReference>
<evidence type="ECO:0000256" key="2">
    <source>
        <dbReference type="ARBA" id="ARBA00003921"/>
    </source>
</evidence>
<name>A0A8E6BAH9_9BACT</name>
<dbReference type="GO" id="GO:0071555">
    <property type="term" value="P:cell wall organization"/>
    <property type="evidence" value="ECO:0007669"/>
    <property type="project" value="UniProtKB-KW"/>
</dbReference>
<accession>A0A8E6BAH9</accession>
<organism evidence="21 22">
    <name type="scientific">Telmatocola sphagniphila</name>
    <dbReference type="NCBI Taxonomy" id="1123043"/>
    <lineage>
        <taxon>Bacteria</taxon>
        <taxon>Pseudomonadati</taxon>
        <taxon>Planctomycetota</taxon>
        <taxon>Planctomycetia</taxon>
        <taxon>Gemmatales</taxon>
        <taxon>Gemmataceae</taxon>
    </lineage>
</organism>
<dbReference type="HAMAP" id="MF_00037">
    <property type="entry name" value="MurB"/>
    <property type="match status" value="1"/>
</dbReference>
<evidence type="ECO:0000256" key="4">
    <source>
        <dbReference type="ARBA" id="ARBA00004752"/>
    </source>
</evidence>
<dbReference type="KEGG" id="tsph:KIH39_12935"/>
<feature type="active site" evidence="19">
    <location>
        <position position="290"/>
    </location>
</feature>
<dbReference type="GO" id="GO:0008762">
    <property type="term" value="F:UDP-N-acetylmuramate dehydrogenase activity"/>
    <property type="evidence" value="ECO:0007669"/>
    <property type="project" value="UniProtKB-UniRule"/>
</dbReference>
<evidence type="ECO:0000256" key="11">
    <source>
        <dbReference type="ARBA" id="ARBA00022857"/>
    </source>
</evidence>
<evidence type="ECO:0000256" key="9">
    <source>
        <dbReference type="ARBA" id="ARBA00022630"/>
    </source>
</evidence>
<comment type="caution">
    <text evidence="19">Lacks conserved residue(s) required for the propagation of feature annotation.</text>
</comment>
<keyword evidence="12 19" id="KW-0133">Cell shape</keyword>
<dbReference type="Gene3D" id="3.30.43.10">
    <property type="entry name" value="Uridine Diphospho-n-acetylenolpyruvylglucosamine Reductase, domain 2"/>
    <property type="match status" value="1"/>
</dbReference>
<keyword evidence="9 19" id="KW-0285">Flavoprotein</keyword>
<keyword evidence="8 19" id="KW-0132">Cell division</keyword>
<keyword evidence="13 19" id="KW-0573">Peptidoglycan synthesis</keyword>
<dbReference type="InterPro" id="IPR003170">
    <property type="entry name" value="MurB"/>
</dbReference>
<keyword evidence="14 19" id="KW-0560">Oxidoreductase</keyword>
<dbReference type="Proteomes" id="UP000676194">
    <property type="component" value="Chromosome"/>
</dbReference>
<comment type="similarity">
    <text evidence="19">Belongs to the MurB family.</text>
</comment>
<dbReference type="GO" id="GO:0009252">
    <property type="term" value="P:peptidoglycan biosynthetic process"/>
    <property type="evidence" value="ECO:0007669"/>
    <property type="project" value="UniProtKB-UniRule"/>
</dbReference>
<evidence type="ECO:0000313" key="21">
    <source>
        <dbReference type="EMBL" id="QVL34771.1"/>
    </source>
</evidence>
<keyword evidence="16 19" id="KW-0961">Cell wall biogenesis/degradation</keyword>
<dbReference type="InterPro" id="IPR016167">
    <property type="entry name" value="FAD-bd_PCMH_sub1"/>
</dbReference>
<keyword evidence="7 19" id="KW-0963">Cytoplasm</keyword>
<comment type="cofactor">
    <cofactor evidence="1 19">
        <name>FAD</name>
        <dbReference type="ChEBI" id="CHEBI:57692"/>
    </cofactor>
</comment>
<proteinExistence type="inferred from homology"/>
<keyword evidence="22" id="KW-1185">Reference proteome</keyword>
<dbReference type="AlphaFoldDB" id="A0A8E6BAH9"/>
<dbReference type="SUPFAM" id="SSF56176">
    <property type="entry name" value="FAD-binding/transporter-associated domain-like"/>
    <property type="match status" value="1"/>
</dbReference>
<evidence type="ECO:0000313" key="22">
    <source>
        <dbReference type="Proteomes" id="UP000676194"/>
    </source>
</evidence>
<evidence type="ECO:0000256" key="16">
    <source>
        <dbReference type="ARBA" id="ARBA00023316"/>
    </source>
</evidence>
<reference evidence="21" key="1">
    <citation type="submission" date="2021-05" db="EMBL/GenBank/DDBJ databases">
        <title>Complete genome sequence of the cellulolytic planctomycete Telmatocola sphagniphila SP2T and characterization of the first cellulase from planctomycetes.</title>
        <authorList>
            <person name="Rakitin A.L."/>
            <person name="Beletsky A.V."/>
            <person name="Naumoff D.G."/>
            <person name="Kulichevskaya I.S."/>
            <person name="Mardanov A.V."/>
            <person name="Ravin N.V."/>
            <person name="Dedysh S.N."/>
        </authorList>
    </citation>
    <scope>NUCLEOTIDE SEQUENCE</scope>
    <source>
        <strain evidence="21">SP2T</strain>
    </source>
</reference>